<name>A0A2U1TF31_9MICO</name>
<evidence type="ECO:0000313" key="5">
    <source>
        <dbReference type="Proteomes" id="UP000244962"/>
    </source>
</evidence>
<dbReference type="Proteomes" id="UP000244962">
    <property type="component" value="Unassembled WGS sequence"/>
</dbReference>
<dbReference type="PANTHER" id="PTHR42736:SF1">
    <property type="entry name" value="PROTEIN-GLUTAMINE GAMMA-GLUTAMYLTRANSFERASE"/>
    <property type="match status" value="1"/>
</dbReference>
<feature type="transmembrane region" description="Helical" evidence="2">
    <location>
        <begin position="12"/>
        <end position="32"/>
    </location>
</feature>
<dbReference type="AlphaFoldDB" id="A0A2U1TF31"/>
<evidence type="ECO:0000313" key="4">
    <source>
        <dbReference type="EMBL" id="PWC07508.1"/>
    </source>
</evidence>
<feature type="transmembrane region" description="Helical" evidence="2">
    <location>
        <begin position="220"/>
        <end position="246"/>
    </location>
</feature>
<dbReference type="SMART" id="SM00460">
    <property type="entry name" value="TGc"/>
    <property type="match status" value="1"/>
</dbReference>
<reference evidence="5" key="1">
    <citation type="submission" date="2018-04" db="EMBL/GenBank/DDBJ databases">
        <authorList>
            <person name="Liu S."/>
            <person name="Wang Z."/>
            <person name="Li J."/>
        </authorList>
    </citation>
    <scope>NUCLEOTIDE SEQUENCE [LARGE SCALE GENOMIC DNA]</scope>
    <source>
        <strain evidence="5">622</strain>
    </source>
</reference>
<keyword evidence="2" id="KW-0812">Transmembrane</keyword>
<dbReference type="SUPFAM" id="SSF54001">
    <property type="entry name" value="Cysteine proteinases"/>
    <property type="match status" value="1"/>
</dbReference>
<evidence type="ECO:0000256" key="1">
    <source>
        <dbReference type="SAM" id="MobiDB-lite"/>
    </source>
</evidence>
<dbReference type="InterPro" id="IPR002931">
    <property type="entry name" value="Transglutaminase-like"/>
</dbReference>
<feature type="region of interest" description="Disordered" evidence="1">
    <location>
        <begin position="557"/>
        <end position="598"/>
    </location>
</feature>
<feature type="compositionally biased region" description="Polar residues" evidence="1">
    <location>
        <begin position="576"/>
        <end position="585"/>
    </location>
</feature>
<dbReference type="Pfam" id="PF01841">
    <property type="entry name" value="Transglut_core"/>
    <property type="match status" value="1"/>
</dbReference>
<keyword evidence="2" id="KW-1133">Transmembrane helix</keyword>
<keyword evidence="5" id="KW-1185">Reference proteome</keyword>
<comment type="caution">
    <text evidence="4">The sequence shown here is derived from an EMBL/GenBank/DDBJ whole genome shotgun (WGS) entry which is preliminary data.</text>
</comment>
<feature type="transmembrane region" description="Helical" evidence="2">
    <location>
        <begin position="152"/>
        <end position="169"/>
    </location>
</feature>
<dbReference type="InterPro" id="IPR052901">
    <property type="entry name" value="Bact_TGase-like"/>
</dbReference>
<proteinExistence type="predicted"/>
<sequence>MRTPTPSTRNALWNTVFTVLAVAAASALWWPIYQVPRFITVAVVAIAIGVAIVILGRALRLPGFAVVGITVVAYLLVGVPLVFPDATIFGVLPTWQGLVELVTGTANSWKQLVTILLPVGTYQGLLIPPLAGILTVTVLTLSIALRTRWTAFAVVWPMVLGVLGIVFGGEIGWESVPLGLAVAVITLVWLVWLGRHTRNKGRDTDVVGAVRTSRRERRRVAIVSGLTAAMIVALAAFGGAVMASVAPATADRQVLRSLIEQPFNPRSYPSPLSAFRSFHQPDTAGMELLTVSGLPEGGRLRMATLDSYDGVVFSAGTEEDTVGSGTFVRVPYRLDQQASGRIVTLDVTIADYSSIWVPGAGHLRQIDFDGARAAGLADDFFYNDITGSAAVVGGFASGDSYQVESVVAAPPSLTDLGRIRPGPDPVDRSVELPRVMTERLESYTAGISGEGAKLVAMIDGLTSDGYISHGVGDDEPTSLSGHGIDRITTLFTDRPMVGDEEQYAVAAALMARQLGFPARVVVGFLPAVGPESAATPVSGDDISAWIEVQSSDGTWLTVDTTPPIREIPEKEPDEPTTVSRPQSVVQPPIEEPETDAEQIPADDSLDEEDEPLDPLLAALLLVAQVLGGLLLLAAVFAAPFLAVIAAKVRRRTLRRSRRTPSERIRGGWQEFQDTAVDYGVQPPSSATRREVATAAGSKRALALASVADRATFSLQKPSDEDADLVWTAVDDLRRSFSRGRSRRERFRAATSLRSFGIRPRRPSA</sequence>
<keyword evidence="2" id="KW-0472">Membrane</keyword>
<feature type="domain" description="Transglutaminase-like" evidence="3">
    <location>
        <begin position="492"/>
        <end position="562"/>
    </location>
</feature>
<dbReference type="PANTHER" id="PTHR42736">
    <property type="entry name" value="PROTEIN-GLUTAMINE GAMMA-GLUTAMYLTRANSFERASE"/>
    <property type="match status" value="1"/>
</dbReference>
<dbReference type="EMBL" id="QEFB01000004">
    <property type="protein sequence ID" value="PWC07508.1"/>
    <property type="molecule type" value="Genomic_DNA"/>
</dbReference>
<organism evidence="4 5">
    <name type="scientific">Mycetocola zhujimingii</name>
    <dbReference type="NCBI Taxonomy" id="2079792"/>
    <lineage>
        <taxon>Bacteria</taxon>
        <taxon>Bacillati</taxon>
        <taxon>Actinomycetota</taxon>
        <taxon>Actinomycetes</taxon>
        <taxon>Micrococcales</taxon>
        <taxon>Microbacteriaceae</taxon>
        <taxon>Mycetocola</taxon>
    </lineage>
</organism>
<gene>
    <name evidence="4" type="ORF">DF223_05520</name>
</gene>
<dbReference type="RefSeq" id="WP_108962474.1">
    <property type="nucleotide sequence ID" value="NZ_QEFB01000004.1"/>
</dbReference>
<feature type="transmembrane region" description="Helical" evidence="2">
    <location>
        <begin position="63"/>
        <end position="83"/>
    </location>
</feature>
<feature type="transmembrane region" description="Helical" evidence="2">
    <location>
        <begin position="615"/>
        <end position="648"/>
    </location>
</feature>
<evidence type="ECO:0000256" key="2">
    <source>
        <dbReference type="SAM" id="Phobius"/>
    </source>
</evidence>
<dbReference type="Gene3D" id="3.10.620.30">
    <property type="match status" value="1"/>
</dbReference>
<feature type="transmembrane region" description="Helical" evidence="2">
    <location>
        <begin position="38"/>
        <end position="56"/>
    </location>
</feature>
<evidence type="ECO:0000259" key="3">
    <source>
        <dbReference type="SMART" id="SM00460"/>
    </source>
</evidence>
<protein>
    <recommendedName>
        <fullName evidence="3">Transglutaminase-like domain-containing protein</fullName>
    </recommendedName>
</protein>
<feature type="transmembrane region" description="Helical" evidence="2">
    <location>
        <begin position="126"/>
        <end position="145"/>
    </location>
</feature>
<feature type="transmembrane region" description="Helical" evidence="2">
    <location>
        <begin position="175"/>
        <end position="193"/>
    </location>
</feature>
<accession>A0A2U1TF31</accession>
<dbReference type="InterPro" id="IPR038765">
    <property type="entry name" value="Papain-like_cys_pep_sf"/>
</dbReference>